<dbReference type="Proteomes" id="UP001368654">
    <property type="component" value="Unassembled WGS sequence"/>
</dbReference>
<comment type="similarity">
    <text evidence="1">Belongs to the glycosyltransferase 2 family.</text>
</comment>
<dbReference type="RefSeq" id="WP_337337124.1">
    <property type="nucleotide sequence ID" value="NZ_JBBDGL010000001.1"/>
</dbReference>
<feature type="transmembrane region" description="Helical" evidence="5">
    <location>
        <begin position="394"/>
        <end position="415"/>
    </location>
</feature>
<evidence type="ECO:0000313" key="6">
    <source>
        <dbReference type="EMBL" id="MEJ1154691.1"/>
    </source>
</evidence>
<comment type="caution">
    <text evidence="6">The sequence shown here is derived from an EMBL/GenBank/DDBJ whole genome shotgun (WGS) entry which is preliminary data.</text>
</comment>
<accession>A0ABU8LSR3</accession>
<dbReference type="PANTHER" id="PTHR43630">
    <property type="entry name" value="POLY-BETA-1,6-N-ACETYL-D-GLUCOSAMINE SYNTHASE"/>
    <property type="match status" value="1"/>
</dbReference>
<sequence>MIITRYNIAPVAVQPDSDPASEPLLTPIAPAPGQQPSNGTDVLVPIDSGTAFTGGLLPDWSFGEWAAYSGIVLLALFLTAIATTTLWWMLHAWRSADDLRATQFSASPRPARHRFTLLVPGRHEEEVMGQTLDRLAQQDHPDFEIIAIVGHDDPGTELVVREAAARNPHLIKVVVDDSVPKNKPKALNRALQIATGDVVGVFDAEDEVHPGLLTVVDSKFQETGADVVQGGVQLMNFETSWWSLRNVLEYYFWFRSRLHFHARSKFIPLGGNTVFVTRERLEWSKGWDDQCLAEDCELGVRLSSDGAKVVVAYNPEYVTREETPPTLKSLYKQRTRWNQGFLQVLGKGEWKKLPTLRQRMYARYMLNMPFLQAATGLLIPISIAFILLVKVPTAVALITFLPLIPTVITLVVEAAGLTEFGRIYDKKVRMRDYTKLILGLVPYQIFLAAAAVRSVVRQLRGDGSWEKTEHTGAHRDAAVAPESTAVPVLATAGASETK</sequence>
<keyword evidence="2" id="KW-0328">Glycosyltransferase</keyword>
<dbReference type="InterPro" id="IPR029044">
    <property type="entry name" value="Nucleotide-diphossugar_trans"/>
</dbReference>
<evidence type="ECO:0000256" key="5">
    <source>
        <dbReference type="SAM" id="Phobius"/>
    </source>
</evidence>
<feature type="transmembrane region" description="Helical" evidence="5">
    <location>
        <begin position="366"/>
        <end position="388"/>
    </location>
</feature>
<evidence type="ECO:0000256" key="1">
    <source>
        <dbReference type="ARBA" id="ARBA00006739"/>
    </source>
</evidence>
<feature type="region of interest" description="Disordered" evidence="4">
    <location>
        <begin position="17"/>
        <end position="40"/>
    </location>
</feature>
<dbReference type="EMBL" id="JBBDGL010000001">
    <property type="protein sequence ID" value="MEJ1154691.1"/>
    <property type="molecule type" value="Genomic_DNA"/>
</dbReference>
<feature type="transmembrane region" description="Helical" evidence="5">
    <location>
        <begin position="65"/>
        <end position="90"/>
    </location>
</feature>
<proteinExistence type="inferred from homology"/>
<keyword evidence="5" id="KW-1133">Transmembrane helix</keyword>
<evidence type="ECO:0000256" key="2">
    <source>
        <dbReference type="ARBA" id="ARBA00022676"/>
    </source>
</evidence>
<protein>
    <submittedName>
        <fullName evidence="6">Glycosyltransferase family 2 protein</fullName>
    </submittedName>
</protein>
<feature type="transmembrane region" description="Helical" evidence="5">
    <location>
        <begin position="436"/>
        <end position="456"/>
    </location>
</feature>
<keyword evidence="5" id="KW-0812">Transmembrane</keyword>
<evidence type="ECO:0000313" key="7">
    <source>
        <dbReference type="Proteomes" id="UP001368654"/>
    </source>
</evidence>
<keyword evidence="5" id="KW-0472">Membrane</keyword>
<reference evidence="6 7" key="1">
    <citation type="submission" date="2024-02" db="EMBL/GenBank/DDBJ databases">
        <authorList>
            <person name="Saticioglu I.B."/>
        </authorList>
    </citation>
    <scope>NUCLEOTIDE SEQUENCE [LARGE SCALE GENOMIC DNA]</scope>
    <source>
        <strain evidence="6 7">Mu-86</strain>
    </source>
</reference>
<keyword evidence="7" id="KW-1185">Reference proteome</keyword>
<name>A0ABU8LSR3_9MICO</name>
<dbReference type="SUPFAM" id="SSF53448">
    <property type="entry name" value="Nucleotide-diphospho-sugar transferases"/>
    <property type="match status" value="1"/>
</dbReference>
<evidence type="ECO:0000256" key="3">
    <source>
        <dbReference type="ARBA" id="ARBA00022679"/>
    </source>
</evidence>
<gene>
    <name evidence="6" type="ORF">WDU96_03640</name>
</gene>
<evidence type="ECO:0000256" key="4">
    <source>
        <dbReference type="SAM" id="MobiDB-lite"/>
    </source>
</evidence>
<organism evidence="6 7">
    <name type="scientific">Microbacterium marmarense</name>
    <dbReference type="NCBI Taxonomy" id="3122051"/>
    <lineage>
        <taxon>Bacteria</taxon>
        <taxon>Bacillati</taxon>
        <taxon>Actinomycetota</taxon>
        <taxon>Actinomycetes</taxon>
        <taxon>Micrococcales</taxon>
        <taxon>Microbacteriaceae</taxon>
        <taxon>Microbacterium</taxon>
    </lineage>
</organism>
<dbReference type="Pfam" id="PF13641">
    <property type="entry name" value="Glyco_tranf_2_3"/>
    <property type="match status" value="1"/>
</dbReference>
<keyword evidence="3" id="KW-0808">Transferase</keyword>
<dbReference type="Gene3D" id="3.90.550.10">
    <property type="entry name" value="Spore Coat Polysaccharide Biosynthesis Protein SpsA, Chain A"/>
    <property type="match status" value="1"/>
</dbReference>
<dbReference type="PANTHER" id="PTHR43630:SF1">
    <property type="entry name" value="POLY-BETA-1,6-N-ACETYL-D-GLUCOSAMINE SYNTHASE"/>
    <property type="match status" value="1"/>
</dbReference>